<dbReference type="EMBL" id="KN042430">
    <property type="protein sequence ID" value="KFH62886.1"/>
    <property type="molecule type" value="Genomic_DNA"/>
</dbReference>
<feature type="compositionally biased region" description="Polar residues" evidence="1">
    <location>
        <begin position="1"/>
        <end position="13"/>
    </location>
</feature>
<keyword evidence="4" id="KW-1185">Reference proteome</keyword>
<keyword evidence="2" id="KW-0812">Transmembrane</keyword>
<protein>
    <submittedName>
        <fullName evidence="3">Uncharacterized protein</fullName>
    </submittedName>
</protein>
<sequence length="83" mass="9614">MLQQPRRTRSSVQRGAPHLAQQPQQGQRVFRSMHAPARRSHFWSGKLPLLIGLALLLLGYRIMRLYQYYQETTTKGKSHGAQQ</sequence>
<dbReference type="Proteomes" id="UP000243308">
    <property type="component" value="Unassembled WGS sequence"/>
</dbReference>
<reference evidence="3 4" key="1">
    <citation type="submission" date="2011-02" db="EMBL/GenBank/DDBJ databases">
        <title>The Genome Sequence of Mortierella verticillata NRRL 6337.</title>
        <authorList>
            <consortium name="The Broad Institute Genome Sequencing Platform"/>
            <person name="Russ C."/>
            <person name="Cuomo C."/>
            <person name="Burger G."/>
            <person name="Gray M.W."/>
            <person name="Holland P.W.H."/>
            <person name="King N."/>
            <person name="Lang F.B.F."/>
            <person name="Roger A.J."/>
            <person name="Ruiz-Trillo I."/>
            <person name="Young S.K."/>
            <person name="Zeng Q."/>
            <person name="Gargeya S."/>
            <person name="Alvarado L."/>
            <person name="Berlin A."/>
            <person name="Chapman S.B."/>
            <person name="Chen Z."/>
            <person name="Freedman E."/>
            <person name="Gellesch M."/>
            <person name="Goldberg J."/>
            <person name="Griggs A."/>
            <person name="Gujja S."/>
            <person name="Heilman E."/>
            <person name="Heiman D."/>
            <person name="Howarth C."/>
            <person name="Mehta T."/>
            <person name="Neiman D."/>
            <person name="Pearson M."/>
            <person name="Roberts A."/>
            <person name="Saif S."/>
            <person name="Shea T."/>
            <person name="Shenoy N."/>
            <person name="Sisk P."/>
            <person name="Stolte C."/>
            <person name="Sykes S."/>
            <person name="White J."/>
            <person name="Yandava C."/>
            <person name="Haas B."/>
            <person name="Nusbaum C."/>
            <person name="Birren B."/>
        </authorList>
    </citation>
    <scope>NUCLEOTIDE SEQUENCE [LARGE SCALE GENOMIC DNA]</scope>
    <source>
        <strain evidence="3 4">NRRL 6337</strain>
    </source>
</reference>
<evidence type="ECO:0000256" key="1">
    <source>
        <dbReference type="SAM" id="MobiDB-lite"/>
    </source>
</evidence>
<dbReference type="AlphaFoldDB" id="A0A086TLQ9"/>
<feature type="region of interest" description="Disordered" evidence="1">
    <location>
        <begin position="1"/>
        <end position="33"/>
    </location>
</feature>
<accession>A0A086TLQ9</accession>
<keyword evidence="2" id="KW-0472">Membrane</keyword>
<organism evidence="3 4">
    <name type="scientific">Podila verticillata NRRL 6337</name>
    <dbReference type="NCBI Taxonomy" id="1069443"/>
    <lineage>
        <taxon>Eukaryota</taxon>
        <taxon>Fungi</taxon>
        <taxon>Fungi incertae sedis</taxon>
        <taxon>Mucoromycota</taxon>
        <taxon>Mortierellomycotina</taxon>
        <taxon>Mortierellomycetes</taxon>
        <taxon>Mortierellales</taxon>
        <taxon>Mortierellaceae</taxon>
        <taxon>Podila</taxon>
    </lineage>
</organism>
<name>A0A086TLQ9_9FUNG</name>
<evidence type="ECO:0000313" key="4">
    <source>
        <dbReference type="Proteomes" id="UP000243308"/>
    </source>
</evidence>
<evidence type="ECO:0000313" key="3">
    <source>
        <dbReference type="EMBL" id="KFH62886.1"/>
    </source>
</evidence>
<keyword evidence="2" id="KW-1133">Transmembrane helix</keyword>
<gene>
    <name evidence="3" type="ORF">MVEG_11410</name>
</gene>
<evidence type="ECO:0000256" key="2">
    <source>
        <dbReference type="SAM" id="Phobius"/>
    </source>
</evidence>
<proteinExistence type="predicted"/>
<feature type="transmembrane region" description="Helical" evidence="2">
    <location>
        <begin position="47"/>
        <end position="63"/>
    </location>
</feature>